<dbReference type="OrthoDB" id="5799049at2759"/>
<dbReference type="PROSITE" id="PS51885">
    <property type="entry name" value="NEPRILYSIN"/>
    <property type="match status" value="1"/>
</dbReference>
<accession>A0A9P1J3B6</accession>
<keyword evidence="3" id="KW-1185">Reference proteome</keyword>
<dbReference type="Gene3D" id="3.40.390.10">
    <property type="entry name" value="Collagenase (Catalytic Domain)"/>
    <property type="match status" value="1"/>
</dbReference>
<name>A0A9P1J3B6_9PELO</name>
<proteinExistence type="predicted"/>
<gene>
    <name evidence="2" type="ORF">CAMP_LOCUS18790</name>
</gene>
<dbReference type="PANTHER" id="PTHR11733">
    <property type="entry name" value="ZINC METALLOPROTEASE FAMILY M13 NEPRILYSIN-RELATED"/>
    <property type="match status" value="1"/>
</dbReference>
<protein>
    <recommendedName>
        <fullName evidence="1">Peptidase M13 C-terminal domain-containing protein</fullName>
    </recommendedName>
</protein>
<dbReference type="GO" id="GO:0004222">
    <property type="term" value="F:metalloendopeptidase activity"/>
    <property type="evidence" value="ECO:0007669"/>
    <property type="project" value="InterPro"/>
</dbReference>
<dbReference type="SUPFAM" id="SSF55486">
    <property type="entry name" value="Metalloproteases ('zincins'), catalytic domain"/>
    <property type="match status" value="1"/>
</dbReference>
<feature type="domain" description="Peptidase M13 C-terminal" evidence="1">
    <location>
        <begin position="290"/>
        <end position="459"/>
    </location>
</feature>
<organism evidence="2 3">
    <name type="scientific">Caenorhabditis angaria</name>
    <dbReference type="NCBI Taxonomy" id="860376"/>
    <lineage>
        <taxon>Eukaryota</taxon>
        <taxon>Metazoa</taxon>
        <taxon>Ecdysozoa</taxon>
        <taxon>Nematoda</taxon>
        <taxon>Chromadorea</taxon>
        <taxon>Rhabditida</taxon>
        <taxon>Rhabditina</taxon>
        <taxon>Rhabditomorpha</taxon>
        <taxon>Rhabditoidea</taxon>
        <taxon>Rhabditidae</taxon>
        <taxon>Peloderinae</taxon>
        <taxon>Caenorhabditis</taxon>
    </lineage>
</organism>
<dbReference type="InterPro" id="IPR018497">
    <property type="entry name" value="Peptidase_M13_C"/>
</dbReference>
<dbReference type="Proteomes" id="UP001152747">
    <property type="component" value="Unassembled WGS sequence"/>
</dbReference>
<dbReference type="AlphaFoldDB" id="A0A9P1J3B6"/>
<dbReference type="InterPro" id="IPR000718">
    <property type="entry name" value="Peptidase_M13"/>
</dbReference>
<comment type="caution">
    <text evidence="2">The sequence shown here is derived from an EMBL/GenBank/DDBJ whole genome shotgun (WGS) entry which is preliminary data.</text>
</comment>
<reference evidence="2" key="1">
    <citation type="submission" date="2022-11" db="EMBL/GenBank/DDBJ databases">
        <authorList>
            <person name="Kikuchi T."/>
        </authorList>
    </citation>
    <scope>NUCLEOTIDE SEQUENCE</scope>
    <source>
        <strain evidence="2">PS1010</strain>
    </source>
</reference>
<dbReference type="PANTHER" id="PTHR11733:SF208">
    <property type="entry name" value="PEPTIDASE M13 C-TERMINAL DOMAIN-CONTAINING PROTEIN"/>
    <property type="match status" value="1"/>
</dbReference>
<sequence length="470" mass="54733">MIKLIEMNIDDEIDPCEDFYRHACKKDQSDHSTFVNIIEKSFRNEMDELMKSDKHPIFPKIVELENFVKLLDPKLINDTDSARFEYMEKCINNKEEARQMLLDFNKLIYNHDESDCCFTNLIFDTDCERAADNLIKRLKKKFNDVAKKGKKSWNNFLKFSGNFKAFLWTKANNDLILRSRELFENLREDLMELIEETPWLINSNTVEAMTEIANQLKVVDTEMITEFNQKEVNDALDSIEKCTFLTSGTAKKYCYATIEVPRCEVNWNRVNAMNFHPYLSLTNPVLSILSLNLTPAMEYGLVVSILGHEYGHTLMRSKKDHILVPYFSENVTTCVQNQFTRSCSFFKEGLCETEIMQFDENGADLFGGHLTYEAFKKRHSCVLNKSIRGYEYCWTPAKLFFYSMAAVDCYRENSESNPDDPHHASKIRVNAVFAQIPDFAEVFQCDAKSKMMQSRSEQCHLFGSKAPEFF</sequence>
<evidence type="ECO:0000313" key="3">
    <source>
        <dbReference type="Proteomes" id="UP001152747"/>
    </source>
</evidence>
<dbReference type="GO" id="GO:0016485">
    <property type="term" value="P:protein processing"/>
    <property type="evidence" value="ECO:0007669"/>
    <property type="project" value="TreeGrafter"/>
</dbReference>
<dbReference type="GO" id="GO:0005886">
    <property type="term" value="C:plasma membrane"/>
    <property type="evidence" value="ECO:0007669"/>
    <property type="project" value="TreeGrafter"/>
</dbReference>
<dbReference type="InterPro" id="IPR024079">
    <property type="entry name" value="MetalloPept_cat_dom_sf"/>
</dbReference>
<evidence type="ECO:0000259" key="1">
    <source>
        <dbReference type="Pfam" id="PF01431"/>
    </source>
</evidence>
<dbReference type="Pfam" id="PF01431">
    <property type="entry name" value="Peptidase_M13"/>
    <property type="match status" value="1"/>
</dbReference>
<dbReference type="EMBL" id="CANHGI010000006">
    <property type="protein sequence ID" value="CAI5456153.1"/>
    <property type="molecule type" value="Genomic_DNA"/>
</dbReference>
<evidence type="ECO:0000313" key="2">
    <source>
        <dbReference type="EMBL" id="CAI5456153.1"/>
    </source>
</evidence>